<dbReference type="Proteomes" id="UP000283530">
    <property type="component" value="Unassembled WGS sequence"/>
</dbReference>
<evidence type="ECO:0000313" key="3">
    <source>
        <dbReference type="Proteomes" id="UP000283530"/>
    </source>
</evidence>
<keyword evidence="3" id="KW-1185">Reference proteome</keyword>
<comment type="caution">
    <text evidence="2">The sequence shown here is derived from an EMBL/GenBank/DDBJ whole genome shotgun (WGS) entry which is preliminary data.</text>
</comment>
<proteinExistence type="predicted"/>
<evidence type="ECO:0000313" key="2">
    <source>
        <dbReference type="EMBL" id="RWR79763.1"/>
    </source>
</evidence>
<feature type="region of interest" description="Disordered" evidence="1">
    <location>
        <begin position="64"/>
        <end position="149"/>
    </location>
</feature>
<dbReference type="EMBL" id="QPKB01000003">
    <property type="protein sequence ID" value="RWR79763.1"/>
    <property type="molecule type" value="Genomic_DNA"/>
</dbReference>
<accession>A0A3S3MNW0</accession>
<sequence>MAATELIIVAEAGEEARTPLGVGHQLDADSQQQAIDSPTDSSILLRLHRKPLISSAYMYNNHNLQSPVARSPSTLATGRGMEGEEVEGGGKEREEEEGRGRGREKYRRGRERGRGRENRGEEGRENRDGGGRKEGGGPQRTVCRGSLPAGDWEGRVGGARLLIIEQFPDTAGSIISFRVDSDIISLNGKEPLRTEAEVGEDGKCHIPDPIIP</sequence>
<protein>
    <submittedName>
        <fullName evidence="2">Putative auxin efflux carrier component 1b</fullName>
    </submittedName>
</protein>
<gene>
    <name evidence="2" type="ORF">CKAN_00835700</name>
</gene>
<dbReference type="AlphaFoldDB" id="A0A3S3MNW0"/>
<organism evidence="2 3">
    <name type="scientific">Cinnamomum micranthum f. kanehirae</name>
    <dbReference type="NCBI Taxonomy" id="337451"/>
    <lineage>
        <taxon>Eukaryota</taxon>
        <taxon>Viridiplantae</taxon>
        <taxon>Streptophyta</taxon>
        <taxon>Embryophyta</taxon>
        <taxon>Tracheophyta</taxon>
        <taxon>Spermatophyta</taxon>
        <taxon>Magnoliopsida</taxon>
        <taxon>Magnoliidae</taxon>
        <taxon>Laurales</taxon>
        <taxon>Lauraceae</taxon>
        <taxon>Cinnamomum</taxon>
    </lineage>
</organism>
<name>A0A3S3MNW0_9MAGN</name>
<feature type="compositionally biased region" description="Polar residues" evidence="1">
    <location>
        <begin position="64"/>
        <end position="76"/>
    </location>
</feature>
<feature type="compositionally biased region" description="Basic and acidic residues" evidence="1">
    <location>
        <begin position="112"/>
        <end position="135"/>
    </location>
</feature>
<reference evidence="2 3" key="1">
    <citation type="journal article" date="2019" name="Nat. Plants">
        <title>Stout camphor tree genome fills gaps in understanding of flowering plant genome evolution.</title>
        <authorList>
            <person name="Chaw S.M."/>
            <person name="Liu Y.C."/>
            <person name="Wu Y.W."/>
            <person name="Wang H.Y."/>
            <person name="Lin C.I."/>
            <person name="Wu C.S."/>
            <person name="Ke H.M."/>
            <person name="Chang L.Y."/>
            <person name="Hsu C.Y."/>
            <person name="Yang H.T."/>
            <person name="Sudianto E."/>
            <person name="Hsu M.H."/>
            <person name="Wu K.P."/>
            <person name="Wang L.N."/>
            <person name="Leebens-Mack J.H."/>
            <person name="Tsai I.J."/>
        </authorList>
    </citation>
    <scope>NUCLEOTIDE SEQUENCE [LARGE SCALE GENOMIC DNA]</scope>
    <source>
        <strain evidence="3">cv. Chaw 1501</strain>
        <tissue evidence="2">Young leaves</tissue>
    </source>
</reference>
<dbReference type="OrthoDB" id="1868374at2759"/>
<feature type="compositionally biased region" description="Basic and acidic residues" evidence="1">
    <location>
        <begin position="88"/>
        <end position="103"/>
    </location>
</feature>
<evidence type="ECO:0000256" key="1">
    <source>
        <dbReference type="SAM" id="MobiDB-lite"/>
    </source>
</evidence>